<dbReference type="Pfam" id="PF10475">
    <property type="entry name" value="Vps54_N"/>
    <property type="match status" value="1"/>
</dbReference>
<evidence type="ECO:0000259" key="5">
    <source>
        <dbReference type="Pfam" id="PF10475"/>
    </source>
</evidence>
<dbReference type="GO" id="GO:0015031">
    <property type="term" value="P:protein transport"/>
    <property type="evidence" value="ECO:0007669"/>
    <property type="project" value="UniProtKB-KW"/>
</dbReference>
<dbReference type="OrthoDB" id="270484at2759"/>
<organism evidence="6 7">
    <name type="scientific">Reticulomyxa filosa</name>
    <dbReference type="NCBI Taxonomy" id="46433"/>
    <lineage>
        <taxon>Eukaryota</taxon>
        <taxon>Sar</taxon>
        <taxon>Rhizaria</taxon>
        <taxon>Retaria</taxon>
        <taxon>Foraminifera</taxon>
        <taxon>Monothalamids</taxon>
        <taxon>Reticulomyxidae</taxon>
        <taxon>Reticulomyxa</taxon>
    </lineage>
</organism>
<proteinExistence type="predicted"/>
<evidence type="ECO:0000313" key="6">
    <source>
        <dbReference type="EMBL" id="ETO17664.1"/>
    </source>
</evidence>
<dbReference type="PANTHER" id="PTHR13258">
    <property type="entry name" value="SYNDETIN"/>
    <property type="match status" value="1"/>
</dbReference>
<dbReference type="GO" id="GO:0042147">
    <property type="term" value="P:retrograde transport, endosome to Golgi"/>
    <property type="evidence" value="ECO:0007669"/>
    <property type="project" value="InterPro"/>
</dbReference>
<comment type="caution">
    <text evidence="6">The sequence shown here is derived from an EMBL/GenBank/DDBJ whole genome shotgun (WGS) entry which is preliminary data.</text>
</comment>
<dbReference type="Proteomes" id="UP000023152">
    <property type="component" value="Unassembled WGS sequence"/>
</dbReference>
<evidence type="ECO:0000256" key="2">
    <source>
        <dbReference type="ARBA" id="ARBA00022927"/>
    </source>
</evidence>
<dbReference type="GO" id="GO:0032456">
    <property type="term" value="P:endocytic recycling"/>
    <property type="evidence" value="ECO:0007669"/>
    <property type="project" value="InterPro"/>
</dbReference>
<name>X6MUZ0_RETFI</name>
<feature type="domain" description="Vacuolar protein sorting-associated protein 54 N-terminal" evidence="5">
    <location>
        <begin position="136"/>
        <end position="284"/>
    </location>
</feature>
<evidence type="ECO:0000256" key="4">
    <source>
        <dbReference type="SAM" id="MobiDB-lite"/>
    </source>
</evidence>
<reference evidence="6 7" key="1">
    <citation type="journal article" date="2013" name="Curr. Biol.">
        <title>The Genome of the Foraminiferan Reticulomyxa filosa.</title>
        <authorList>
            <person name="Glockner G."/>
            <person name="Hulsmann N."/>
            <person name="Schleicher M."/>
            <person name="Noegel A.A."/>
            <person name="Eichinger L."/>
            <person name="Gallinger C."/>
            <person name="Pawlowski J."/>
            <person name="Sierra R."/>
            <person name="Euteneuer U."/>
            <person name="Pillet L."/>
            <person name="Moustafa A."/>
            <person name="Platzer M."/>
            <person name="Groth M."/>
            <person name="Szafranski K."/>
            <person name="Schliwa M."/>
        </authorList>
    </citation>
    <scope>NUCLEOTIDE SEQUENCE [LARGE SCALE GENOMIC DNA]</scope>
</reference>
<feature type="non-terminal residue" evidence="6">
    <location>
        <position position="288"/>
    </location>
</feature>
<dbReference type="GO" id="GO:0005829">
    <property type="term" value="C:cytosol"/>
    <property type="evidence" value="ECO:0007669"/>
    <property type="project" value="GOC"/>
</dbReference>
<dbReference type="InterPro" id="IPR019515">
    <property type="entry name" value="VPS54_N"/>
</dbReference>
<sequence>MWFPTSRPCVSEYIYTCSEKEEENMEDTKQINKPKKKKKKKNKTERKGLERESWGSVRRDHAEDEQLIKGIDESFYKQGKNCVLDILESLPNANELTSPLGSDPMEKKTEEMMNESNGDDNINNNKDNDNNNNNNNIPFREYLEKQISQCELYHSAIERLFKKQLLKNSKEFLSGMRQIREVQFDLRLTESKCTNSRTVLSSVDKSLVTECLQVISIYQHRKRTVKTYSILCEIQKLFAKEQTFNQYLNETNQLQDFVKAIQIHKELKEALSKYQNVSCLEKMRIRFG</sequence>
<gene>
    <name evidence="6" type="ORF">RFI_19656</name>
</gene>
<dbReference type="EMBL" id="ASPP01016209">
    <property type="protein sequence ID" value="ETO17664.1"/>
    <property type="molecule type" value="Genomic_DNA"/>
</dbReference>
<evidence type="ECO:0000256" key="1">
    <source>
        <dbReference type="ARBA" id="ARBA00022448"/>
    </source>
</evidence>
<evidence type="ECO:0000313" key="7">
    <source>
        <dbReference type="Proteomes" id="UP000023152"/>
    </source>
</evidence>
<dbReference type="InterPro" id="IPR040047">
    <property type="entry name" value="VPS50"/>
</dbReference>
<accession>X6MUZ0</accession>
<evidence type="ECO:0000256" key="3">
    <source>
        <dbReference type="ARBA" id="ARBA00023054"/>
    </source>
</evidence>
<feature type="compositionally biased region" description="Low complexity" evidence="4">
    <location>
        <begin position="114"/>
        <end position="136"/>
    </location>
</feature>
<feature type="compositionally biased region" description="Basic and acidic residues" evidence="4">
    <location>
        <begin position="45"/>
        <end position="60"/>
    </location>
</feature>
<keyword evidence="2" id="KW-0653">Protein transport</keyword>
<keyword evidence="7" id="KW-1185">Reference proteome</keyword>
<feature type="region of interest" description="Disordered" evidence="4">
    <location>
        <begin position="94"/>
        <end position="136"/>
    </location>
</feature>
<dbReference type="PANTHER" id="PTHR13258:SF0">
    <property type="entry name" value="SYNDETIN"/>
    <property type="match status" value="1"/>
</dbReference>
<dbReference type="GO" id="GO:1990745">
    <property type="term" value="C:EARP complex"/>
    <property type="evidence" value="ECO:0007669"/>
    <property type="project" value="InterPro"/>
</dbReference>
<keyword evidence="1" id="KW-0813">Transport</keyword>
<keyword evidence="3" id="KW-0175">Coiled coil</keyword>
<feature type="compositionally biased region" description="Basic residues" evidence="4">
    <location>
        <begin position="32"/>
        <end position="44"/>
    </location>
</feature>
<protein>
    <recommendedName>
        <fullName evidence="5">Vacuolar protein sorting-associated protein 54 N-terminal domain-containing protein</fullName>
    </recommendedName>
</protein>
<dbReference type="AlphaFoldDB" id="X6MUZ0"/>
<dbReference type="GO" id="GO:0000149">
    <property type="term" value="F:SNARE binding"/>
    <property type="evidence" value="ECO:0007669"/>
    <property type="project" value="TreeGrafter"/>
</dbReference>
<feature type="region of interest" description="Disordered" evidence="4">
    <location>
        <begin position="20"/>
        <end position="60"/>
    </location>
</feature>